<dbReference type="Pfam" id="PF08325">
    <property type="entry name" value="WLM"/>
    <property type="match status" value="1"/>
</dbReference>
<organism evidence="2 3">
    <name type="scientific">Plasmodium chabaudi adami</name>
    <dbReference type="NCBI Taxonomy" id="5826"/>
    <lineage>
        <taxon>Eukaryota</taxon>
        <taxon>Sar</taxon>
        <taxon>Alveolata</taxon>
        <taxon>Apicomplexa</taxon>
        <taxon>Aconoidasida</taxon>
        <taxon>Haemosporida</taxon>
        <taxon>Plasmodiidae</taxon>
        <taxon>Plasmodium</taxon>
        <taxon>Plasmodium (Vinckeia)</taxon>
    </lineage>
</organism>
<name>A0A1C6YHZ9_PLACE</name>
<reference evidence="2 3" key="1">
    <citation type="submission" date="2016-08" db="EMBL/GenBank/DDBJ databases">
        <authorList>
            <consortium name="Pathogen Informatics"/>
        </authorList>
    </citation>
    <scope>NUCLEOTIDE SEQUENCE [LARGE SCALE GENOMIC DNA]</scope>
    <source>
        <strain evidence="2 3">DS</strain>
    </source>
</reference>
<feature type="domain" description="WLM" evidence="1">
    <location>
        <begin position="4"/>
        <end position="199"/>
    </location>
</feature>
<protein>
    <submittedName>
        <fullName evidence="2">Metallopeptidase, putative</fullName>
    </submittedName>
</protein>
<evidence type="ECO:0000313" key="2">
    <source>
        <dbReference type="EMBL" id="SCM22994.1"/>
    </source>
</evidence>
<dbReference type="Gene3D" id="3.30.2010.10">
    <property type="entry name" value="Metalloproteases ('zincins'), catalytic domain"/>
    <property type="match status" value="1"/>
</dbReference>
<dbReference type="GO" id="GO:0008237">
    <property type="term" value="F:metallopeptidase activity"/>
    <property type="evidence" value="ECO:0007669"/>
    <property type="project" value="TreeGrafter"/>
</dbReference>
<dbReference type="PANTHER" id="PTHR46622">
    <property type="entry name" value="DNA-DEPENDENT METALLOPROTEASE WSS1"/>
    <property type="match status" value="1"/>
</dbReference>
<dbReference type="InterPro" id="IPR013536">
    <property type="entry name" value="WLM_dom"/>
</dbReference>
<dbReference type="PROSITE" id="PS51397">
    <property type="entry name" value="WLM"/>
    <property type="match status" value="1"/>
</dbReference>
<sequence>MSVKNLDDIRYKIHRVQALNDNDEKAKAILNKAAEKVQPIMKKRRFLVELLSEFLPKNPNLLGLNIIGKSEIKIRLRKKPGGEIFHFNDIMGTLLHELVHLVHRRHDKKFYALLDKLVFEYNELYIYNNINNSYGDNKNKSLANNIDENSDSYKNNASSKNNLIILIDDDFKIDNRKKSSLCYSQPKHMAAQAAERRLINNFINNDGEIINISLESCLTEKQRENLIKRKKEYDDKTCLVNNDVIIIDSMSSIPKNNKRKKLTELENSNYKKNNGDNNFCNNNDCLEIISSNQPTTKSKKTLKSCSKNLDITTPECISIISDNITHIKTQKNIVEYILDDNTNTDANSSSRQ</sequence>
<dbReference type="Proteomes" id="UP000507536">
    <property type="component" value="Chromosome 12"/>
</dbReference>
<dbReference type="EMBL" id="LT608192">
    <property type="protein sequence ID" value="SCM22994.1"/>
    <property type="molecule type" value="Genomic_DNA"/>
</dbReference>
<dbReference type="InterPro" id="IPR053000">
    <property type="entry name" value="WSS1-like_metalloprotease"/>
</dbReference>
<dbReference type="PANTHER" id="PTHR46622:SF1">
    <property type="entry name" value="DNA-DEPENDENT METALLOPROTEASE WSS1"/>
    <property type="match status" value="1"/>
</dbReference>
<dbReference type="AlphaFoldDB" id="A0A1C6YHZ9"/>
<gene>
    <name evidence="2" type="ORF">PCHDS_000315000</name>
</gene>
<dbReference type="GO" id="GO:0006281">
    <property type="term" value="P:DNA repair"/>
    <property type="evidence" value="ECO:0007669"/>
    <property type="project" value="TreeGrafter"/>
</dbReference>
<evidence type="ECO:0000259" key="1">
    <source>
        <dbReference type="PROSITE" id="PS51397"/>
    </source>
</evidence>
<accession>A0A1C6YHZ9</accession>
<proteinExistence type="predicted"/>
<evidence type="ECO:0000313" key="3">
    <source>
        <dbReference type="Proteomes" id="UP000507536"/>
    </source>
</evidence>
<dbReference type="GO" id="GO:0005634">
    <property type="term" value="C:nucleus"/>
    <property type="evidence" value="ECO:0007669"/>
    <property type="project" value="TreeGrafter"/>
</dbReference>